<dbReference type="EMBL" id="BAABIM010000001">
    <property type="protein sequence ID" value="GAA4668640.1"/>
    <property type="molecule type" value="Genomic_DNA"/>
</dbReference>
<reference evidence="3" key="1">
    <citation type="journal article" date="2019" name="Int. J. Syst. Evol. Microbiol.">
        <title>The Global Catalogue of Microorganisms (GCM) 10K type strain sequencing project: providing services to taxonomists for standard genome sequencing and annotation.</title>
        <authorList>
            <consortium name="The Broad Institute Genomics Platform"/>
            <consortium name="The Broad Institute Genome Sequencing Center for Infectious Disease"/>
            <person name="Wu L."/>
            <person name="Ma J."/>
        </authorList>
    </citation>
    <scope>NUCLEOTIDE SEQUENCE [LARGE SCALE GENOMIC DNA]</scope>
    <source>
        <strain evidence="3">JCM 18127</strain>
    </source>
</reference>
<dbReference type="CDD" id="cd00085">
    <property type="entry name" value="HNHc"/>
    <property type="match status" value="1"/>
</dbReference>
<sequence length="418" mass="45640">MSSTATTHGSGHPIQVAAAQMHARLDALLHTPAWSLDAAQTRTVLTQLTTLAARVAELELRVAAHVHTARVGDQHGHTSAAAWWAHTTRQTRTEAHRRIRLATDLDAHEPTRSALARGQILPDQAQVIVRAVDALPQEAEPWVKPAAEAALLELAAEHDAKELRILGKRILHVVDPAHADAHEADLLEQENATAREKTRMNMRDDGHGLTRGTFAIPTEYAAMLRKALRAIMAPKHRTAVDGQAPVPGRPSDKRMGEAFCEYIENYPTDLLPHAGGTSASIVLTIDQAVILEGLAKAGHLDTGEPLAPSVARRLACRHGVLPAVMAGTSCVLDLGRRRRFHTPAQRLAMGIEQGGCRAEGCDWPPGMCHAHHPTPWSQGGGTDKDGDLLCPRHHHLIHHPGYDHTRLPDHQIRFHRRQ</sequence>
<evidence type="ECO:0000259" key="1">
    <source>
        <dbReference type="Pfam" id="PF02720"/>
    </source>
</evidence>
<keyword evidence="3" id="KW-1185">Reference proteome</keyword>
<gene>
    <name evidence="2" type="ORF">GCM10023226_00810</name>
</gene>
<evidence type="ECO:0000313" key="2">
    <source>
        <dbReference type="EMBL" id="GAA4668640.1"/>
    </source>
</evidence>
<accession>A0ABP8VR89</accession>
<dbReference type="RefSeq" id="WP_345262060.1">
    <property type="nucleotide sequence ID" value="NZ_BAABIM010000001.1"/>
</dbReference>
<dbReference type="InterPro" id="IPR003870">
    <property type="entry name" value="DUF222"/>
</dbReference>
<proteinExistence type="predicted"/>
<name>A0ABP8VR89_9ACTN</name>
<dbReference type="Pfam" id="PF02720">
    <property type="entry name" value="DUF222"/>
    <property type="match status" value="1"/>
</dbReference>
<dbReference type="Proteomes" id="UP001500621">
    <property type="component" value="Unassembled WGS sequence"/>
</dbReference>
<organism evidence="2 3">
    <name type="scientific">Nocardioides nanhaiensis</name>
    <dbReference type="NCBI Taxonomy" id="1476871"/>
    <lineage>
        <taxon>Bacteria</taxon>
        <taxon>Bacillati</taxon>
        <taxon>Actinomycetota</taxon>
        <taxon>Actinomycetes</taxon>
        <taxon>Propionibacteriales</taxon>
        <taxon>Nocardioidaceae</taxon>
        <taxon>Nocardioides</taxon>
    </lineage>
</organism>
<dbReference type="InterPro" id="IPR003615">
    <property type="entry name" value="HNH_nuc"/>
</dbReference>
<protein>
    <recommendedName>
        <fullName evidence="1">DUF222 domain-containing protein</fullName>
    </recommendedName>
</protein>
<comment type="caution">
    <text evidence="2">The sequence shown here is derived from an EMBL/GenBank/DDBJ whole genome shotgun (WGS) entry which is preliminary data.</text>
</comment>
<evidence type="ECO:0000313" key="3">
    <source>
        <dbReference type="Proteomes" id="UP001500621"/>
    </source>
</evidence>
<feature type="domain" description="DUF222" evidence="1">
    <location>
        <begin position="45"/>
        <end position="348"/>
    </location>
</feature>